<dbReference type="OrthoDB" id="5291101at2"/>
<keyword evidence="2" id="KW-1185">Reference proteome</keyword>
<dbReference type="AlphaFoldDB" id="A0A3A6QMA5"/>
<proteinExistence type="predicted"/>
<dbReference type="EMBL" id="QVMU01000005">
    <property type="protein sequence ID" value="RJX72368.1"/>
    <property type="molecule type" value="Genomic_DNA"/>
</dbReference>
<dbReference type="Proteomes" id="UP000273252">
    <property type="component" value="Unassembled WGS sequence"/>
</dbReference>
<dbReference type="SUPFAM" id="SSF53448">
    <property type="entry name" value="Nucleotide-diphospho-sugar transferases"/>
    <property type="match status" value="1"/>
</dbReference>
<reference evidence="1 2" key="1">
    <citation type="submission" date="2018-08" db="EMBL/GenBank/DDBJ databases">
        <title>Vibrio isolated from the Eastern China Marginal Seas.</title>
        <authorList>
            <person name="Li Y."/>
        </authorList>
    </citation>
    <scope>NUCLEOTIDE SEQUENCE [LARGE SCALE GENOMIC DNA]</scope>
    <source>
        <strain evidence="1 2">BEI233</strain>
    </source>
</reference>
<keyword evidence="1" id="KW-0808">Transferase</keyword>
<comment type="caution">
    <text evidence="1">The sequence shown here is derived from an EMBL/GenBank/DDBJ whole genome shotgun (WGS) entry which is preliminary data.</text>
</comment>
<organism evidence="1 2">
    <name type="scientific">Vibrio sinensis</name>
    <dbReference type="NCBI Taxonomy" id="2302434"/>
    <lineage>
        <taxon>Bacteria</taxon>
        <taxon>Pseudomonadati</taxon>
        <taxon>Pseudomonadota</taxon>
        <taxon>Gammaproteobacteria</taxon>
        <taxon>Vibrionales</taxon>
        <taxon>Vibrionaceae</taxon>
        <taxon>Vibrio</taxon>
    </lineage>
</organism>
<evidence type="ECO:0000313" key="1">
    <source>
        <dbReference type="EMBL" id="RJX72368.1"/>
    </source>
</evidence>
<accession>A0A3A6QMA5</accession>
<dbReference type="PANTHER" id="PTHR43179">
    <property type="entry name" value="RHAMNOSYLTRANSFERASE WBBL"/>
    <property type="match status" value="1"/>
</dbReference>
<dbReference type="GO" id="GO:0016740">
    <property type="term" value="F:transferase activity"/>
    <property type="evidence" value="ECO:0007669"/>
    <property type="project" value="UniProtKB-KW"/>
</dbReference>
<dbReference type="InterPro" id="IPR029044">
    <property type="entry name" value="Nucleotide-diphossugar_trans"/>
</dbReference>
<sequence>MNIYIAVISHGHSDLINQLACLPLLSKEYQVVIKSNKSKDHFDSWIESPNLYWIDDQYGCGFGRNNNIVFEYCRSELRMTEEDYFIVLNPDVIIESKEIERLIDHMSVGGVKLSAINLLKDRNKMIYDQSIRKFPTLLQFVKSFLGLGNSSILDKSSLISSSKVDWAAGSFLAFKSGHYAKLGGFDENYFMYCEDIDICYRSYLSGERVTYYPEISALHLAKHANRELFSMHFYWHITSALRFLLTKVGLTKKKSSLLE</sequence>
<evidence type="ECO:0000313" key="2">
    <source>
        <dbReference type="Proteomes" id="UP000273252"/>
    </source>
</evidence>
<gene>
    <name evidence="1" type="ORF">DZ860_08125</name>
</gene>
<dbReference type="PANTHER" id="PTHR43179:SF7">
    <property type="entry name" value="RHAMNOSYLTRANSFERASE WBBL"/>
    <property type="match status" value="1"/>
</dbReference>
<dbReference type="Gene3D" id="3.90.550.10">
    <property type="entry name" value="Spore Coat Polysaccharide Biosynthesis Protein SpsA, Chain A"/>
    <property type="match status" value="1"/>
</dbReference>
<name>A0A3A6QMA5_9VIBR</name>
<protein>
    <submittedName>
        <fullName evidence="1">Glycosyltransferase family 2 protein</fullName>
    </submittedName>
</protein>